<evidence type="ECO:0000256" key="1">
    <source>
        <dbReference type="PROSITE-ProRule" id="PRU00169"/>
    </source>
</evidence>
<dbReference type="GO" id="GO:0000160">
    <property type="term" value="P:phosphorelay signal transduction system"/>
    <property type="evidence" value="ECO:0007669"/>
    <property type="project" value="InterPro"/>
</dbReference>
<accession>A0A975HEH7</accession>
<dbReference type="PROSITE" id="PS50110">
    <property type="entry name" value="RESPONSE_REGULATORY"/>
    <property type="match status" value="1"/>
</dbReference>
<dbReference type="OMA" id="FAHLSYC"/>
<evidence type="ECO:0000259" key="2">
    <source>
        <dbReference type="PROSITE" id="PS50110"/>
    </source>
</evidence>
<dbReference type="InterPro" id="IPR001789">
    <property type="entry name" value="Sig_transdc_resp-reg_receiver"/>
</dbReference>
<reference evidence="3" key="1">
    <citation type="submission" date="2020-07" db="EMBL/GenBank/DDBJ databases">
        <authorList>
            <person name="Camacho E."/>
        </authorList>
    </citation>
    <scope>NUCLEOTIDE SEQUENCE</scope>
    <source>
        <strain evidence="3">MPO218</strain>
    </source>
</reference>
<evidence type="ECO:0000313" key="4">
    <source>
        <dbReference type="Proteomes" id="UP000664914"/>
    </source>
</evidence>
<dbReference type="AlphaFoldDB" id="A0A975HEH7"/>
<gene>
    <name evidence="3" type="ORF">HRJ34_02205</name>
</gene>
<dbReference type="RefSeq" id="WP_011950926.1">
    <property type="nucleotide sequence ID" value="NZ_CP059319.1"/>
</dbReference>
<feature type="domain" description="Response regulatory" evidence="2">
    <location>
        <begin position="20"/>
        <end position="130"/>
    </location>
</feature>
<organism evidence="3 4">
    <name type="scientific">Rhizorhabdus wittichii</name>
    <dbReference type="NCBI Taxonomy" id="160791"/>
    <lineage>
        <taxon>Bacteria</taxon>
        <taxon>Pseudomonadati</taxon>
        <taxon>Pseudomonadota</taxon>
        <taxon>Alphaproteobacteria</taxon>
        <taxon>Sphingomonadales</taxon>
        <taxon>Sphingomonadaceae</taxon>
        <taxon>Rhizorhabdus</taxon>
    </lineage>
</organism>
<dbReference type="EMBL" id="CP059319">
    <property type="protein sequence ID" value="QTH22363.1"/>
    <property type="molecule type" value="Genomic_DNA"/>
</dbReference>
<proteinExistence type="predicted"/>
<keyword evidence="1" id="KW-0597">Phosphoprotein</keyword>
<dbReference type="Gene3D" id="3.40.50.2300">
    <property type="match status" value="1"/>
</dbReference>
<dbReference type="InterPro" id="IPR011006">
    <property type="entry name" value="CheY-like_superfamily"/>
</dbReference>
<reference evidence="3" key="2">
    <citation type="submission" date="2021-04" db="EMBL/GenBank/DDBJ databases">
        <title>Isolation and genomic analysis of the ibuprofen-degrading bacterium Sphingomonas strain MPO218.</title>
        <authorList>
            <person name="Aulestia M."/>
            <person name="Flores A."/>
            <person name="Mangas E.L."/>
            <person name="Perez-Pulido A.J."/>
            <person name="Santero E."/>
            <person name="Camacho E.M."/>
        </authorList>
    </citation>
    <scope>NUCLEOTIDE SEQUENCE</scope>
    <source>
        <strain evidence="3">MPO218</strain>
    </source>
</reference>
<name>A0A975HEH7_9SPHN</name>
<sequence>MNNPSSTLSAWPSPQQPRPAILIVEDQIIIATAMRDSLVELGADVVGPCLTLRSALDAAASAKIDAAVLDVWLSGELSYPVADLLVERRIPFLFTSGVDLDREPPQFHRFPRLLKPFSDQELHSALSGLLNPPRTVPPIAPFAA</sequence>
<feature type="modified residue" description="4-aspartylphosphate" evidence="1">
    <location>
        <position position="70"/>
    </location>
</feature>
<evidence type="ECO:0000313" key="3">
    <source>
        <dbReference type="EMBL" id="QTH22363.1"/>
    </source>
</evidence>
<dbReference type="SMART" id="SM00448">
    <property type="entry name" value="REC"/>
    <property type="match status" value="1"/>
</dbReference>
<dbReference type="SUPFAM" id="SSF52172">
    <property type="entry name" value="CheY-like"/>
    <property type="match status" value="1"/>
</dbReference>
<protein>
    <submittedName>
        <fullName evidence="3">Response regulator</fullName>
    </submittedName>
</protein>
<dbReference type="Proteomes" id="UP000664914">
    <property type="component" value="Chromosome"/>
</dbReference>